<protein>
    <submittedName>
        <fullName evidence="1">Uncharacterized protein</fullName>
    </submittedName>
</protein>
<comment type="caution">
    <text evidence="1">The sequence shown here is derived from an EMBL/GenBank/DDBJ whole genome shotgun (WGS) entry which is preliminary data.</text>
</comment>
<organism evidence="1 2">
    <name type="scientific">Thermincola ferriacetica</name>
    <dbReference type="NCBI Taxonomy" id="281456"/>
    <lineage>
        <taxon>Bacteria</taxon>
        <taxon>Bacillati</taxon>
        <taxon>Bacillota</taxon>
        <taxon>Clostridia</taxon>
        <taxon>Eubacteriales</taxon>
        <taxon>Thermincolaceae</taxon>
        <taxon>Thermincola</taxon>
    </lineage>
</organism>
<accession>A0A0L6W4N9</accession>
<dbReference type="Proteomes" id="UP000037175">
    <property type="component" value="Unassembled WGS sequence"/>
</dbReference>
<sequence length="81" mass="9036">MEYGCPVCNGLTTLSLRCPRCAEIMEDGGSLDNYLGPYSPYEEHDLFHMVNNDGYVARCIHLVSCPNCGEDIRLGVQRIPL</sequence>
<evidence type="ECO:0000313" key="1">
    <source>
        <dbReference type="EMBL" id="KNZ70490.1"/>
    </source>
</evidence>
<name>A0A0L6W4N9_9FIRM</name>
<proteinExistence type="predicted"/>
<evidence type="ECO:0000313" key="2">
    <source>
        <dbReference type="Proteomes" id="UP000037175"/>
    </source>
</evidence>
<reference evidence="2" key="1">
    <citation type="submission" date="2015-07" db="EMBL/GenBank/DDBJ databases">
        <title>Complete Genome of Thermincola ferriacetica strain Z-0001T.</title>
        <authorList>
            <person name="Lusk B."/>
            <person name="Badalamenti J.P."/>
            <person name="Parameswaran P."/>
            <person name="Bond D.R."/>
            <person name="Torres C.I."/>
        </authorList>
    </citation>
    <scope>NUCLEOTIDE SEQUENCE [LARGE SCALE GENOMIC DNA]</scope>
    <source>
        <strain evidence="2">Z-0001</strain>
    </source>
</reference>
<keyword evidence="2" id="KW-1185">Reference proteome</keyword>
<gene>
    <name evidence="1" type="ORF">Tfer_0672</name>
</gene>
<dbReference type="RefSeq" id="WP_013121024.1">
    <property type="nucleotide sequence ID" value="NZ_LGTE01000003.1"/>
</dbReference>
<dbReference type="EMBL" id="LGTE01000003">
    <property type="protein sequence ID" value="KNZ70490.1"/>
    <property type="molecule type" value="Genomic_DNA"/>
</dbReference>
<dbReference type="AlphaFoldDB" id="A0A0L6W4N9"/>